<keyword evidence="1" id="KW-1185">Reference proteome</keyword>
<organism evidence="1 2">
    <name type="scientific">Meloidogyne incognita</name>
    <name type="common">Southern root-knot nematode worm</name>
    <name type="synonym">Oxyuris incognita</name>
    <dbReference type="NCBI Taxonomy" id="6306"/>
    <lineage>
        <taxon>Eukaryota</taxon>
        <taxon>Metazoa</taxon>
        <taxon>Ecdysozoa</taxon>
        <taxon>Nematoda</taxon>
        <taxon>Chromadorea</taxon>
        <taxon>Rhabditida</taxon>
        <taxon>Tylenchina</taxon>
        <taxon>Tylenchomorpha</taxon>
        <taxon>Tylenchoidea</taxon>
        <taxon>Meloidogynidae</taxon>
        <taxon>Meloidogyninae</taxon>
        <taxon>Meloidogyne</taxon>
        <taxon>Meloidogyne incognita group</taxon>
    </lineage>
</organism>
<evidence type="ECO:0000313" key="2">
    <source>
        <dbReference type="WBParaSite" id="Minc3s02111g28351"/>
    </source>
</evidence>
<accession>A0A914ML40</accession>
<sequence length="125" mass="14723">MSFIILLSNSVNSIHIYWFPISSPTDFRFWLSLYRTLKIDYILSRFNSVLALPFIFNNSVDIVNLNRPSIFVPLNFWFRFKSINKSGCFQFFNNSKLCLGFCFSNFIRCFTSISSSIIIFGIFNY</sequence>
<protein>
    <submittedName>
        <fullName evidence="2">Candidate secreted effector</fullName>
    </submittedName>
</protein>
<name>A0A914ML40_MELIC</name>
<proteinExistence type="predicted"/>
<dbReference type="Proteomes" id="UP000887563">
    <property type="component" value="Unplaced"/>
</dbReference>
<dbReference type="WBParaSite" id="Minc3s02111g28351">
    <property type="protein sequence ID" value="Minc3s02111g28351"/>
    <property type="gene ID" value="Minc3s02111g28351"/>
</dbReference>
<dbReference type="AlphaFoldDB" id="A0A914ML40"/>
<evidence type="ECO:0000313" key="1">
    <source>
        <dbReference type="Proteomes" id="UP000887563"/>
    </source>
</evidence>
<reference evidence="2" key="1">
    <citation type="submission" date="2022-11" db="UniProtKB">
        <authorList>
            <consortium name="WormBaseParasite"/>
        </authorList>
    </citation>
    <scope>IDENTIFICATION</scope>
</reference>